<name>A0A3B0RM60_9ZZZZ</name>
<dbReference type="Pfam" id="PF21337">
    <property type="entry name" value="Peptidase_M17_N_1"/>
    <property type="match status" value="1"/>
</dbReference>
<organism evidence="2">
    <name type="scientific">hydrothermal vent metagenome</name>
    <dbReference type="NCBI Taxonomy" id="652676"/>
    <lineage>
        <taxon>unclassified sequences</taxon>
        <taxon>metagenomes</taxon>
        <taxon>ecological metagenomes</taxon>
    </lineage>
</organism>
<reference evidence="2" key="1">
    <citation type="submission" date="2018-06" db="EMBL/GenBank/DDBJ databases">
        <authorList>
            <person name="Zhirakovskaya E."/>
        </authorList>
    </citation>
    <scope>NUCLEOTIDE SEQUENCE</scope>
</reference>
<dbReference type="EMBL" id="UOEH01000107">
    <property type="protein sequence ID" value="VAV93147.1"/>
    <property type="molecule type" value="Genomic_DNA"/>
</dbReference>
<gene>
    <name evidence="2" type="ORF">MNBD_ALPHA05-1589</name>
</gene>
<evidence type="ECO:0000313" key="2">
    <source>
        <dbReference type="EMBL" id="VAV93147.1"/>
    </source>
</evidence>
<evidence type="ECO:0000259" key="1">
    <source>
        <dbReference type="Pfam" id="PF21337"/>
    </source>
</evidence>
<feature type="domain" description="M17 aminopeptidase N-terminal" evidence="1">
    <location>
        <begin position="40"/>
        <end position="114"/>
    </location>
</feature>
<dbReference type="AlphaFoldDB" id="A0A3B0RM60"/>
<proteinExistence type="predicted"/>
<sequence length="114" mass="12060">MGNELLEEYEAGVARASRTIHTVKEGGLDAADLPDSLKQLAADNGFNGEAGAVLANKDGVLLGLGDGRDPFIAAAAADKLPKGDYSFAAWLNEDEAPLACLGWLMGGYRFDRYK</sequence>
<dbReference type="Gene3D" id="3.40.220.10">
    <property type="entry name" value="Leucine Aminopeptidase, subunit E, domain 1"/>
    <property type="match status" value="1"/>
</dbReference>
<dbReference type="InterPro" id="IPR048816">
    <property type="entry name" value="Peptidase_M17_N_1"/>
</dbReference>
<feature type="non-terminal residue" evidence="2">
    <location>
        <position position="114"/>
    </location>
</feature>
<dbReference type="InterPro" id="IPR043472">
    <property type="entry name" value="Macro_dom-like"/>
</dbReference>
<accession>A0A3B0RM60</accession>
<protein>
    <recommendedName>
        <fullName evidence="1">M17 aminopeptidase N-terminal domain-containing protein</fullName>
    </recommendedName>
</protein>